<protein>
    <recommendedName>
        <fullName evidence="5">YhcN/YlaJ family sporulation lipoprotein</fullName>
    </recommendedName>
</protein>
<dbReference type="Proteomes" id="UP000593802">
    <property type="component" value="Chromosome"/>
</dbReference>
<sequence length="178" mass="19416">MKKMLLIPLTAVLLVTLSACAAGKSGPRTQTRTPAPAPITDYNANNPNAGNVQNPARGNTTAQNAPDGKFREAQNIANALVGRHNIQRASVFVTDQTAYVAVDIPNTVQGQLTDQIKNSVANEVRRVDPSVQQVYVSADPAVMQQFQGFSNDIRNGQPIQGLYTRFTEVIRRMMPQQR</sequence>
<feature type="signal peptide" evidence="2">
    <location>
        <begin position="1"/>
        <end position="21"/>
    </location>
</feature>
<evidence type="ECO:0000313" key="4">
    <source>
        <dbReference type="Proteomes" id="UP000593802"/>
    </source>
</evidence>
<dbReference type="PROSITE" id="PS51257">
    <property type="entry name" value="PROKAR_LIPOPROTEIN"/>
    <property type="match status" value="1"/>
</dbReference>
<reference evidence="3 4" key="1">
    <citation type="submission" date="2020-08" db="EMBL/GenBank/DDBJ databases">
        <title>Complete Genome Sequence of Effusibacillus dendaii Strain skT53, Isolated from Farmland soil.</title>
        <authorList>
            <person name="Konishi T."/>
            <person name="Kawasaki H."/>
        </authorList>
    </citation>
    <scope>NUCLEOTIDE SEQUENCE [LARGE SCALE GENOMIC DNA]</scope>
    <source>
        <strain evidence="4">skT53</strain>
    </source>
</reference>
<feature type="chain" id="PRO_5032827536" description="YhcN/YlaJ family sporulation lipoprotein" evidence="2">
    <location>
        <begin position="22"/>
        <end position="178"/>
    </location>
</feature>
<feature type="compositionally biased region" description="Low complexity" evidence="1">
    <location>
        <begin position="43"/>
        <end position="56"/>
    </location>
</feature>
<feature type="region of interest" description="Disordered" evidence="1">
    <location>
        <begin position="43"/>
        <end position="67"/>
    </location>
</feature>
<evidence type="ECO:0000256" key="1">
    <source>
        <dbReference type="SAM" id="MobiDB-lite"/>
    </source>
</evidence>
<dbReference type="AlphaFoldDB" id="A0A7I8D7F5"/>
<dbReference type="InterPro" id="IPR014247">
    <property type="entry name" value="Spore_lipoprot_YhcN/YlaJ"/>
</dbReference>
<dbReference type="InterPro" id="IPR019076">
    <property type="entry name" value="Spore_lipoprot_YhcN/YlaJ-like"/>
</dbReference>
<dbReference type="Pfam" id="PF09580">
    <property type="entry name" value="Spore_YhcN_YlaJ"/>
    <property type="match status" value="1"/>
</dbReference>
<evidence type="ECO:0000313" key="3">
    <source>
        <dbReference type="EMBL" id="BCJ85937.1"/>
    </source>
</evidence>
<dbReference type="RefSeq" id="WP_200759997.1">
    <property type="nucleotide sequence ID" value="NZ_AP023366.1"/>
</dbReference>
<keyword evidence="2" id="KW-0732">Signal</keyword>
<keyword evidence="4" id="KW-1185">Reference proteome</keyword>
<evidence type="ECO:0000256" key="2">
    <source>
        <dbReference type="SAM" id="SignalP"/>
    </source>
</evidence>
<gene>
    <name evidence="3" type="ORF">skT53_09220</name>
</gene>
<dbReference type="NCBIfam" id="TIGR02898">
    <property type="entry name" value="spore_YhcN_YlaJ"/>
    <property type="match status" value="1"/>
</dbReference>
<evidence type="ECO:0008006" key="5">
    <source>
        <dbReference type="Google" id="ProtNLM"/>
    </source>
</evidence>
<proteinExistence type="predicted"/>
<dbReference type="EMBL" id="AP023366">
    <property type="protein sequence ID" value="BCJ85937.1"/>
    <property type="molecule type" value="Genomic_DNA"/>
</dbReference>
<dbReference type="KEGG" id="eff:skT53_09220"/>
<accession>A0A7I8D7F5</accession>
<name>A0A7I8D7F5_9BACL</name>
<dbReference type="GO" id="GO:0030435">
    <property type="term" value="P:sporulation resulting in formation of a cellular spore"/>
    <property type="evidence" value="ECO:0007669"/>
    <property type="project" value="InterPro"/>
</dbReference>
<organism evidence="3 4">
    <name type="scientific">Effusibacillus dendaii</name>
    <dbReference type="NCBI Taxonomy" id="2743772"/>
    <lineage>
        <taxon>Bacteria</taxon>
        <taxon>Bacillati</taxon>
        <taxon>Bacillota</taxon>
        <taxon>Bacilli</taxon>
        <taxon>Bacillales</taxon>
        <taxon>Alicyclobacillaceae</taxon>
        <taxon>Effusibacillus</taxon>
    </lineage>
</organism>